<proteinExistence type="inferred from homology"/>
<dbReference type="EC" id="2.7.1.180" evidence="2 11"/>
<dbReference type="PANTHER" id="PTHR30040:SF2">
    <property type="entry name" value="FAD:PROTEIN FMN TRANSFERASE"/>
    <property type="match status" value="1"/>
</dbReference>
<feature type="binding site" evidence="12">
    <location>
        <position position="135"/>
    </location>
    <ligand>
        <name>Mg(2+)</name>
        <dbReference type="ChEBI" id="CHEBI:18420"/>
    </ligand>
</feature>
<keyword evidence="8 11" id="KW-0460">Magnesium</keyword>
<dbReference type="GO" id="GO:0046872">
    <property type="term" value="F:metal ion binding"/>
    <property type="evidence" value="ECO:0007669"/>
    <property type="project" value="UniProtKB-UniRule"/>
</dbReference>
<evidence type="ECO:0000256" key="3">
    <source>
        <dbReference type="ARBA" id="ARBA00016337"/>
    </source>
</evidence>
<evidence type="ECO:0000256" key="11">
    <source>
        <dbReference type="PIRNR" id="PIRNR006268"/>
    </source>
</evidence>
<dbReference type="EMBL" id="CP066167">
    <property type="protein sequence ID" value="QQD20215.1"/>
    <property type="molecule type" value="Genomic_DNA"/>
</dbReference>
<comment type="cofactor">
    <cofactor evidence="12">
        <name>Mg(2+)</name>
        <dbReference type="ChEBI" id="CHEBI:18420"/>
    </cofactor>
    <cofactor evidence="12">
        <name>Mn(2+)</name>
        <dbReference type="ChEBI" id="CHEBI:29035"/>
    </cofactor>
    <text evidence="12">Magnesium. Can also use manganese.</text>
</comment>
<protein>
    <recommendedName>
        <fullName evidence="3 11">FAD:protein FMN transferase</fullName>
        <ecNumber evidence="2 11">2.7.1.180</ecNumber>
    </recommendedName>
    <alternativeName>
        <fullName evidence="9 11">Flavin transferase</fullName>
    </alternativeName>
</protein>
<dbReference type="SUPFAM" id="SSF143631">
    <property type="entry name" value="ApbE-like"/>
    <property type="match status" value="1"/>
</dbReference>
<dbReference type="KEGG" id="snan:I6N98_16110"/>
<dbReference type="GO" id="GO:0016740">
    <property type="term" value="F:transferase activity"/>
    <property type="evidence" value="ECO:0007669"/>
    <property type="project" value="UniProtKB-UniRule"/>
</dbReference>
<keyword evidence="5 11" id="KW-0808">Transferase</keyword>
<reference evidence="13 14" key="1">
    <citation type="submission" date="2020-12" db="EMBL/GenBank/DDBJ databases">
        <authorList>
            <person name="Shan Y."/>
        </authorList>
    </citation>
    <scope>NUCLEOTIDE SEQUENCE [LARGE SCALE GENOMIC DNA]</scope>
    <source>
        <strain evidence="14">csc3.9</strain>
    </source>
</reference>
<keyword evidence="14" id="KW-1185">Reference proteome</keyword>
<gene>
    <name evidence="13" type="ORF">I6N98_16110</name>
</gene>
<evidence type="ECO:0000256" key="1">
    <source>
        <dbReference type="ARBA" id="ARBA00008282"/>
    </source>
</evidence>
<evidence type="ECO:0000256" key="10">
    <source>
        <dbReference type="ARBA" id="ARBA00048540"/>
    </source>
</evidence>
<evidence type="ECO:0000256" key="5">
    <source>
        <dbReference type="ARBA" id="ARBA00022679"/>
    </source>
</evidence>
<dbReference type="AlphaFoldDB" id="A0A7T4R499"/>
<comment type="similarity">
    <text evidence="1 11">Belongs to the ApbE family.</text>
</comment>
<comment type="catalytic activity">
    <reaction evidence="10 11">
        <text>L-threonyl-[protein] + FAD = FMN-L-threonyl-[protein] + AMP + H(+)</text>
        <dbReference type="Rhea" id="RHEA:36847"/>
        <dbReference type="Rhea" id="RHEA-COMP:11060"/>
        <dbReference type="Rhea" id="RHEA-COMP:11061"/>
        <dbReference type="ChEBI" id="CHEBI:15378"/>
        <dbReference type="ChEBI" id="CHEBI:30013"/>
        <dbReference type="ChEBI" id="CHEBI:57692"/>
        <dbReference type="ChEBI" id="CHEBI:74257"/>
        <dbReference type="ChEBI" id="CHEBI:456215"/>
        <dbReference type="EC" id="2.7.1.180"/>
    </reaction>
</comment>
<evidence type="ECO:0000313" key="14">
    <source>
        <dbReference type="Proteomes" id="UP000596063"/>
    </source>
</evidence>
<dbReference type="InterPro" id="IPR024932">
    <property type="entry name" value="ApbE"/>
</dbReference>
<dbReference type="PANTHER" id="PTHR30040">
    <property type="entry name" value="THIAMINE BIOSYNTHESIS LIPOPROTEIN APBE"/>
    <property type="match status" value="1"/>
</dbReference>
<dbReference type="Pfam" id="PF02424">
    <property type="entry name" value="ApbE"/>
    <property type="match status" value="1"/>
</dbReference>
<evidence type="ECO:0000256" key="4">
    <source>
        <dbReference type="ARBA" id="ARBA00022630"/>
    </source>
</evidence>
<keyword evidence="6 11" id="KW-0479">Metal-binding</keyword>
<evidence type="ECO:0000256" key="7">
    <source>
        <dbReference type="ARBA" id="ARBA00022827"/>
    </source>
</evidence>
<organism evidence="13 14">
    <name type="scientific">Spongiibacter nanhainus</name>
    <dbReference type="NCBI Taxonomy" id="2794344"/>
    <lineage>
        <taxon>Bacteria</taxon>
        <taxon>Pseudomonadati</taxon>
        <taxon>Pseudomonadota</taxon>
        <taxon>Gammaproteobacteria</taxon>
        <taxon>Cellvibrionales</taxon>
        <taxon>Spongiibacteraceae</taxon>
        <taxon>Spongiibacter</taxon>
    </lineage>
</organism>
<evidence type="ECO:0000256" key="2">
    <source>
        <dbReference type="ARBA" id="ARBA00011955"/>
    </source>
</evidence>
<keyword evidence="4 11" id="KW-0285">Flavoprotein</keyword>
<dbReference type="PIRSF" id="PIRSF006268">
    <property type="entry name" value="ApbE"/>
    <property type="match status" value="1"/>
</dbReference>
<feature type="binding site" evidence="12">
    <location>
        <position position="252"/>
    </location>
    <ligand>
        <name>Mg(2+)</name>
        <dbReference type="ChEBI" id="CHEBI:18420"/>
    </ligand>
</feature>
<dbReference type="Gene3D" id="3.10.520.10">
    <property type="entry name" value="ApbE-like domains"/>
    <property type="match status" value="1"/>
</dbReference>
<name>A0A7T4R499_9GAMM</name>
<evidence type="ECO:0000256" key="6">
    <source>
        <dbReference type="ARBA" id="ARBA00022723"/>
    </source>
</evidence>
<sequence>MASPCELHLYASDAAGAERAAQAAIAEVRRIETVYSRYRDDSVVSLINQSAGGEPVTVDDETAALLDYAAAAFEQSDGLFDITSGVLRRVWDFKSGQLPSVEDVDACLDQIGWHKVEWQSPAIRLQSGMQLDFGGFGKEYAADRAASVCEAQGITHGLVELGGDIRVVGPHPDGRPWQVGVRNPGDPERAIAAIPLSHGGLASSGDYERCMVVDGVRYSHILDPRSGWPVAGTMAAVTTVAPLCLLAGTGATVAMLKGSAAAPLWLSDLGMPHLWIEQDGRLGGSLVANLTDSGVRGQ</sequence>
<accession>A0A7T4R499</accession>
<keyword evidence="7 11" id="KW-0274">FAD</keyword>
<dbReference type="InterPro" id="IPR003374">
    <property type="entry name" value="ApbE-like_sf"/>
</dbReference>
<evidence type="ECO:0000313" key="13">
    <source>
        <dbReference type="EMBL" id="QQD20215.1"/>
    </source>
</evidence>
<evidence type="ECO:0000256" key="8">
    <source>
        <dbReference type="ARBA" id="ARBA00022842"/>
    </source>
</evidence>
<evidence type="ECO:0000256" key="12">
    <source>
        <dbReference type="PIRSR" id="PIRSR006268-2"/>
    </source>
</evidence>
<evidence type="ECO:0000256" key="9">
    <source>
        <dbReference type="ARBA" id="ARBA00031306"/>
    </source>
</evidence>
<dbReference type="Proteomes" id="UP000596063">
    <property type="component" value="Chromosome"/>
</dbReference>